<evidence type="ECO:0000313" key="4">
    <source>
        <dbReference type="Proteomes" id="UP001597277"/>
    </source>
</evidence>
<feature type="domain" description="ARB-07466-like C-terminal" evidence="2">
    <location>
        <begin position="73"/>
        <end position="175"/>
    </location>
</feature>
<evidence type="ECO:0000313" key="3">
    <source>
        <dbReference type="EMBL" id="MFD1716351.1"/>
    </source>
</evidence>
<name>A0ABW4L2W6_9MICO</name>
<dbReference type="InterPro" id="IPR058593">
    <property type="entry name" value="ARB_07466-like_C"/>
</dbReference>
<organism evidence="3 4">
    <name type="scientific">Georgenia deserti</name>
    <dbReference type="NCBI Taxonomy" id="2093781"/>
    <lineage>
        <taxon>Bacteria</taxon>
        <taxon>Bacillati</taxon>
        <taxon>Actinomycetota</taxon>
        <taxon>Actinomycetes</taxon>
        <taxon>Micrococcales</taxon>
        <taxon>Bogoriellaceae</taxon>
        <taxon>Georgenia</taxon>
    </lineage>
</organism>
<dbReference type="Proteomes" id="UP001597277">
    <property type="component" value="Unassembled WGS sequence"/>
</dbReference>
<proteinExistence type="predicted"/>
<accession>A0ABW4L2W6</accession>
<dbReference type="RefSeq" id="WP_388001797.1">
    <property type="nucleotide sequence ID" value="NZ_JBHUEE010000001.1"/>
</dbReference>
<reference evidence="4" key="1">
    <citation type="journal article" date="2019" name="Int. J. Syst. Evol. Microbiol.">
        <title>The Global Catalogue of Microorganisms (GCM) 10K type strain sequencing project: providing services to taxonomists for standard genome sequencing and annotation.</title>
        <authorList>
            <consortium name="The Broad Institute Genomics Platform"/>
            <consortium name="The Broad Institute Genome Sequencing Center for Infectious Disease"/>
            <person name="Wu L."/>
            <person name="Ma J."/>
        </authorList>
    </citation>
    <scope>NUCLEOTIDE SEQUENCE [LARGE SCALE GENOMIC DNA]</scope>
    <source>
        <strain evidence="4">JCM 17130</strain>
    </source>
</reference>
<gene>
    <name evidence="3" type="ORF">ACFSE6_00765</name>
</gene>
<comment type="caution">
    <text evidence="3">The sequence shown here is derived from an EMBL/GenBank/DDBJ whole genome shotgun (WGS) entry which is preliminary data.</text>
</comment>
<dbReference type="Pfam" id="PF26571">
    <property type="entry name" value="VldE"/>
    <property type="match status" value="1"/>
</dbReference>
<evidence type="ECO:0000256" key="1">
    <source>
        <dbReference type="SAM" id="MobiDB-lite"/>
    </source>
</evidence>
<protein>
    <recommendedName>
        <fullName evidence="2">ARB-07466-like C-terminal domain-containing protein</fullName>
    </recommendedName>
</protein>
<sequence length="245" mass="26418">MDPYQATVLFYERLTAVQDWQRLPPTIAGHRAQRNADPLHYQEHWSPTIEVVGALAAQTGRPGLDDESQLNLGPVKPHTQALADEVAARFDLDPADVGGYRDSALDSGGHPAGLAVDFMTYEDRELGDRIVDYLVEHADRLSVDYIIWRQAICSADPDAGWQPMEDCGDDTANHYDHPHVNVLPSPSAASPVGGMGCLLASGGEWVQPADAPITSRYGPRWAPSTPGSTSACRAGRRSTPPPAAS</sequence>
<dbReference type="EMBL" id="JBHUEE010000001">
    <property type="protein sequence ID" value="MFD1716351.1"/>
    <property type="molecule type" value="Genomic_DNA"/>
</dbReference>
<evidence type="ECO:0000259" key="2">
    <source>
        <dbReference type="Pfam" id="PF26571"/>
    </source>
</evidence>
<keyword evidence="4" id="KW-1185">Reference proteome</keyword>
<feature type="region of interest" description="Disordered" evidence="1">
    <location>
        <begin position="216"/>
        <end position="245"/>
    </location>
</feature>